<protein>
    <submittedName>
        <fullName evidence="3">Uncharacterized protein</fullName>
    </submittedName>
</protein>
<comment type="caution">
    <text evidence="3">The sequence shown here is derived from an EMBL/GenBank/DDBJ whole genome shotgun (WGS) entry which is preliminary data.</text>
</comment>
<gene>
    <name evidence="3" type="ORF">CEXT_155321</name>
</gene>
<evidence type="ECO:0000256" key="2">
    <source>
        <dbReference type="SAM" id="SignalP"/>
    </source>
</evidence>
<dbReference type="AlphaFoldDB" id="A0AAV4SLA0"/>
<sequence>MHSRFHPSFLHLAFLITICQTHKYMEGIPAGRLGVKNSGINIGENGARSWLTDVYLKLCPSLPMKTLGTGKYVGAFRPPPHSSHNPPPSNNWNFDYPTISESPLLRLR</sequence>
<feature type="region of interest" description="Disordered" evidence="1">
    <location>
        <begin position="77"/>
        <end position="108"/>
    </location>
</feature>
<dbReference type="Proteomes" id="UP001054945">
    <property type="component" value="Unassembled WGS sequence"/>
</dbReference>
<feature type="signal peptide" evidence="2">
    <location>
        <begin position="1"/>
        <end position="21"/>
    </location>
</feature>
<keyword evidence="4" id="KW-1185">Reference proteome</keyword>
<evidence type="ECO:0000256" key="1">
    <source>
        <dbReference type="SAM" id="MobiDB-lite"/>
    </source>
</evidence>
<accession>A0AAV4SLA0</accession>
<proteinExistence type="predicted"/>
<evidence type="ECO:0000313" key="3">
    <source>
        <dbReference type="EMBL" id="GIY33357.1"/>
    </source>
</evidence>
<feature type="compositionally biased region" description="Pro residues" evidence="1">
    <location>
        <begin position="77"/>
        <end position="89"/>
    </location>
</feature>
<feature type="chain" id="PRO_5043528690" evidence="2">
    <location>
        <begin position="22"/>
        <end position="108"/>
    </location>
</feature>
<name>A0AAV4SLA0_CAEEX</name>
<dbReference type="EMBL" id="BPLR01009627">
    <property type="protein sequence ID" value="GIY33357.1"/>
    <property type="molecule type" value="Genomic_DNA"/>
</dbReference>
<organism evidence="3 4">
    <name type="scientific">Caerostris extrusa</name>
    <name type="common">Bark spider</name>
    <name type="synonym">Caerostris bankana</name>
    <dbReference type="NCBI Taxonomy" id="172846"/>
    <lineage>
        <taxon>Eukaryota</taxon>
        <taxon>Metazoa</taxon>
        <taxon>Ecdysozoa</taxon>
        <taxon>Arthropoda</taxon>
        <taxon>Chelicerata</taxon>
        <taxon>Arachnida</taxon>
        <taxon>Araneae</taxon>
        <taxon>Araneomorphae</taxon>
        <taxon>Entelegynae</taxon>
        <taxon>Araneoidea</taxon>
        <taxon>Araneidae</taxon>
        <taxon>Caerostris</taxon>
    </lineage>
</organism>
<reference evidence="3 4" key="1">
    <citation type="submission" date="2021-06" db="EMBL/GenBank/DDBJ databases">
        <title>Caerostris extrusa draft genome.</title>
        <authorList>
            <person name="Kono N."/>
            <person name="Arakawa K."/>
        </authorList>
    </citation>
    <scope>NUCLEOTIDE SEQUENCE [LARGE SCALE GENOMIC DNA]</scope>
</reference>
<evidence type="ECO:0000313" key="4">
    <source>
        <dbReference type="Proteomes" id="UP001054945"/>
    </source>
</evidence>
<keyword evidence="2" id="KW-0732">Signal</keyword>